<feature type="region of interest" description="Disordered" evidence="1">
    <location>
        <begin position="162"/>
        <end position="181"/>
    </location>
</feature>
<name>A0A5J5F027_9PEZI</name>
<comment type="caution">
    <text evidence="2">The sequence shown here is derived from an EMBL/GenBank/DDBJ whole genome shotgun (WGS) entry which is preliminary data.</text>
</comment>
<reference evidence="2 3" key="1">
    <citation type="submission" date="2019-09" db="EMBL/GenBank/DDBJ databases">
        <title>Draft genome of the ectomycorrhizal ascomycete Sphaerosporella brunnea.</title>
        <authorList>
            <consortium name="DOE Joint Genome Institute"/>
            <person name="Benucci G.M."/>
            <person name="Marozzi G."/>
            <person name="Antonielli L."/>
            <person name="Sanchez S."/>
            <person name="Marco P."/>
            <person name="Wang X."/>
            <person name="Falini L.B."/>
            <person name="Barry K."/>
            <person name="Haridas S."/>
            <person name="Lipzen A."/>
            <person name="Labutti K."/>
            <person name="Grigoriev I.V."/>
            <person name="Murat C."/>
            <person name="Martin F."/>
            <person name="Albertini E."/>
            <person name="Donnini D."/>
            <person name="Bonito G."/>
        </authorList>
    </citation>
    <scope>NUCLEOTIDE SEQUENCE [LARGE SCALE GENOMIC DNA]</scope>
    <source>
        <strain evidence="2 3">Sb_GMNB300</strain>
    </source>
</reference>
<sequence>MPSHSITSVVNVSSSNDRSNALSHASTLDQVSELVPHNYKDGARASFKVLWDACKKHANAAAALAGLQRHKSLGTWPPALRGIKPATMQMSNHYQREAADASMMERQMADLAAIYRSGALDLMIAQKKDEVEWIYLQHLDRPNWLAAVQAAAKESYKAVKKSTMYRNPKDSGEPSGSSSSVTEYITPTWVDNEYLQWKKDFPLFGERVCSLARGKGLAKLEKKLAKVSLKEKADVEMADADTGNASSVQQSIADEVAKQVAAALKKAKGQSAPPNKGKGKQDKKPKDGKGKATEKLKPAKQSRSGKMHGGKSDKVEKKPSTNKGKGKAKQ</sequence>
<feature type="compositionally biased region" description="Low complexity" evidence="1">
    <location>
        <begin position="1"/>
        <end position="20"/>
    </location>
</feature>
<gene>
    <name evidence="2" type="ORF">FN846DRAFT_1010526</name>
</gene>
<protein>
    <submittedName>
        <fullName evidence="2">Uncharacterized protein</fullName>
    </submittedName>
</protein>
<feature type="compositionally biased region" description="Basic and acidic residues" evidence="1">
    <location>
        <begin position="310"/>
        <end position="319"/>
    </location>
</feature>
<evidence type="ECO:0000313" key="3">
    <source>
        <dbReference type="Proteomes" id="UP000326924"/>
    </source>
</evidence>
<organism evidence="2 3">
    <name type="scientific">Sphaerosporella brunnea</name>
    <dbReference type="NCBI Taxonomy" id="1250544"/>
    <lineage>
        <taxon>Eukaryota</taxon>
        <taxon>Fungi</taxon>
        <taxon>Dikarya</taxon>
        <taxon>Ascomycota</taxon>
        <taxon>Pezizomycotina</taxon>
        <taxon>Pezizomycetes</taxon>
        <taxon>Pezizales</taxon>
        <taxon>Pyronemataceae</taxon>
        <taxon>Sphaerosporella</taxon>
    </lineage>
</organism>
<dbReference type="EMBL" id="VXIS01000065">
    <property type="protein sequence ID" value="KAA8908799.1"/>
    <property type="molecule type" value="Genomic_DNA"/>
</dbReference>
<proteinExistence type="predicted"/>
<feature type="compositionally biased region" description="Basic and acidic residues" evidence="1">
    <location>
        <begin position="279"/>
        <end position="297"/>
    </location>
</feature>
<dbReference type="Proteomes" id="UP000326924">
    <property type="component" value="Unassembled WGS sequence"/>
</dbReference>
<dbReference type="AlphaFoldDB" id="A0A5J5F027"/>
<dbReference type="InParanoid" id="A0A5J5F027"/>
<accession>A0A5J5F027</accession>
<feature type="region of interest" description="Disordered" evidence="1">
    <location>
        <begin position="1"/>
        <end position="21"/>
    </location>
</feature>
<evidence type="ECO:0000313" key="2">
    <source>
        <dbReference type="EMBL" id="KAA8908799.1"/>
    </source>
</evidence>
<feature type="compositionally biased region" description="Basic residues" evidence="1">
    <location>
        <begin position="298"/>
        <end position="309"/>
    </location>
</feature>
<evidence type="ECO:0000256" key="1">
    <source>
        <dbReference type="SAM" id="MobiDB-lite"/>
    </source>
</evidence>
<feature type="region of interest" description="Disordered" evidence="1">
    <location>
        <begin position="262"/>
        <end position="330"/>
    </location>
</feature>
<keyword evidence="3" id="KW-1185">Reference proteome</keyword>